<comment type="caution">
    <text evidence="1">The sequence shown here is derived from an EMBL/GenBank/DDBJ whole genome shotgun (WGS) entry which is preliminary data.</text>
</comment>
<keyword evidence="2" id="KW-1185">Reference proteome</keyword>
<gene>
    <name evidence="1" type="ORF">LTR37_002184</name>
</gene>
<name>A0ACC3NUC7_9PEZI</name>
<organism evidence="1 2">
    <name type="scientific">Vermiconidia calcicola</name>
    <dbReference type="NCBI Taxonomy" id="1690605"/>
    <lineage>
        <taxon>Eukaryota</taxon>
        <taxon>Fungi</taxon>
        <taxon>Dikarya</taxon>
        <taxon>Ascomycota</taxon>
        <taxon>Pezizomycotina</taxon>
        <taxon>Dothideomycetes</taxon>
        <taxon>Dothideomycetidae</taxon>
        <taxon>Mycosphaerellales</taxon>
        <taxon>Extremaceae</taxon>
        <taxon>Vermiconidia</taxon>
    </lineage>
</organism>
<reference evidence="1" key="1">
    <citation type="submission" date="2023-07" db="EMBL/GenBank/DDBJ databases">
        <title>Black Yeasts Isolated from many extreme environments.</title>
        <authorList>
            <person name="Coleine C."/>
            <person name="Stajich J.E."/>
            <person name="Selbmann L."/>
        </authorList>
    </citation>
    <scope>NUCLEOTIDE SEQUENCE</scope>
    <source>
        <strain evidence="1">CCFEE 5714</strain>
    </source>
</reference>
<accession>A0ACC3NUC7</accession>
<protein>
    <submittedName>
        <fullName evidence="1">Uncharacterized protein</fullName>
    </submittedName>
</protein>
<sequence>MPSRMSEAIEPPARVLVTGANGFIAAHVIQQLLRAEYHVLGTVRSMAKANLVLKAHGNHPSLSVSVVEDITDAQAYIDAIESSASTDRSISAILHLAAPFSYSLTNFENELLLPAVKGTEAILDIARHFQDRGLRLVVHTNSFACIYNASAGPCPEKTYTSADWSPLTYEDGAKAPNAPRAYRAAKTVAEKKAWAYMKTHAADLRFGLVSLCPAMVFGPFVDGMWPSSPAALNESNKIVWDVVRQGESGIVPPTKAAVWVDVRDVARAHVLALSSEAAVGQRLLLGQVYCNQEIADEAREVCTKYRSRIPMGEPGRRDAARHFRVDASQDANILGLMWTPLRDCLKDLLPQLYRIEGHVE</sequence>
<evidence type="ECO:0000313" key="1">
    <source>
        <dbReference type="EMBL" id="KAK3723038.1"/>
    </source>
</evidence>
<evidence type="ECO:0000313" key="2">
    <source>
        <dbReference type="Proteomes" id="UP001281147"/>
    </source>
</evidence>
<proteinExistence type="predicted"/>
<dbReference type="EMBL" id="JAUTXU010000011">
    <property type="protein sequence ID" value="KAK3723038.1"/>
    <property type="molecule type" value="Genomic_DNA"/>
</dbReference>
<dbReference type="Proteomes" id="UP001281147">
    <property type="component" value="Unassembled WGS sequence"/>
</dbReference>